<feature type="region of interest" description="Disordered" evidence="2">
    <location>
        <begin position="82"/>
        <end position="118"/>
    </location>
</feature>
<evidence type="ECO:0000256" key="2">
    <source>
        <dbReference type="SAM" id="MobiDB-lite"/>
    </source>
</evidence>
<evidence type="ECO:0000313" key="4">
    <source>
        <dbReference type="Proteomes" id="UP001482620"/>
    </source>
</evidence>
<gene>
    <name evidence="3" type="primary">NAV3_3</name>
    <name evidence="3" type="ORF">ILYODFUR_020786</name>
</gene>
<feature type="compositionally biased region" description="Low complexity" evidence="2">
    <location>
        <begin position="86"/>
        <end position="100"/>
    </location>
</feature>
<sequence>MQIACVSVRLQAHLVAAFEKSLSNMTCRLQSLTMTAEQKESELVELRETIEMLKTQNTDAQTAIQVALNGPDHLHKDLRIRRQHSSESMSSINSAASHASMGSLGKDAEDKKKKKKSW</sequence>
<dbReference type="PANTHER" id="PTHR12784">
    <property type="entry name" value="STEERIN"/>
    <property type="match status" value="1"/>
</dbReference>
<name>A0ABV0ULV4_9TELE</name>
<keyword evidence="4" id="KW-1185">Reference proteome</keyword>
<dbReference type="EMBL" id="JAHRIQ010071679">
    <property type="protein sequence ID" value="MEQ2244793.1"/>
    <property type="molecule type" value="Genomic_DNA"/>
</dbReference>
<organism evidence="3 4">
    <name type="scientific">Ilyodon furcidens</name>
    <name type="common">goldbreast splitfin</name>
    <dbReference type="NCBI Taxonomy" id="33524"/>
    <lineage>
        <taxon>Eukaryota</taxon>
        <taxon>Metazoa</taxon>
        <taxon>Chordata</taxon>
        <taxon>Craniata</taxon>
        <taxon>Vertebrata</taxon>
        <taxon>Euteleostomi</taxon>
        <taxon>Actinopterygii</taxon>
        <taxon>Neopterygii</taxon>
        <taxon>Teleostei</taxon>
        <taxon>Neoteleostei</taxon>
        <taxon>Acanthomorphata</taxon>
        <taxon>Ovalentaria</taxon>
        <taxon>Atherinomorphae</taxon>
        <taxon>Cyprinodontiformes</taxon>
        <taxon>Goodeidae</taxon>
        <taxon>Ilyodon</taxon>
    </lineage>
</organism>
<reference evidence="3 4" key="1">
    <citation type="submission" date="2021-06" db="EMBL/GenBank/DDBJ databases">
        <authorList>
            <person name="Palmer J.M."/>
        </authorList>
    </citation>
    <scope>NUCLEOTIDE SEQUENCE [LARGE SCALE GENOMIC DNA]</scope>
    <source>
        <strain evidence="4">if_2019</strain>
        <tissue evidence="3">Muscle</tissue>
    </source>
</reference>
<comment type="caution">
    <text evidence="3">The sequence shown here is derived from an EMBL/GenBank/DDBJ whole genome shotgun (WGS) entry which is preliminary data.</text>
</comment>
<evidence type="ECO:0000313" key="3">
    <source>
        <dbReference type="EMBL" id="MEQ2244793.1"/>
    </source>
</evidence>
<proteinExistence type="predicted"/>
<dbReference type="PANTHER" id="PTHR12784:SF18">
    <property type="entry name" value="NEURON NAVIGATOR 3"/>
    <property type="match status" value="1"/>
</dbReference>
<evidence type="ECO:0000256" key="1">
    <source>
        <dbReference type="SAM" id="Coils"/>
    </source>
</evidence>
<dbReference type="Proteomes" id="UP001482620">
    <property type="component" value="Unassembled WGS sequence"/>
</dbReference>
<protein>
    <submittedName>
        <fullName evidence="3">Neuron navigator 3</fullName>
    </submittedName>
</protein>
<dbReference type="InterPro" id="IPR039041">
    <property type="entry name" value="Nav/unc-53"/>
</dbReference>
<accession>A0ABV0ULV4</accession>
<keyword evidence="1" id="KW-0175">Coiled coil</keyword>
<feature type="non-terminal residue" evidence="3">
    <location>
        <position position="118"/>
    </location>
</feature>
<feature type="coiled-coil region" evidence="1">
    <location>
        <begin position="22"/>
        <end position="63"/>
    </location>
</feature>